<proteinExistence type="predicted"/>
<sequence length="53" mass="5755">MHTRNPLRRFSPLAGLARLIGAALLLAALYGGFRAWLAPDNLLAWLSTLSFCG</sequence>
<dbReference type="Proteomes" id="UP000580043">
    <property type="component" value="Unassembled WGS sequence"/>
</dbReference>
<dbReference type="AlphaFoldDB" id="A0A848GAA2"/>
<keyword evidence="1" id="KW-1133">Transmembrane helix</keyword>
<comment type="caution">
    <text evidence="2">The sequence shown here is derived from an EMBL/GenBank/DDBJ whole genome shotgun (WGS) entry which is preliminary data.</text>
</comment>
<dbReference type="EMBL" id="JABBGA010000008">
    <property type="protein sequence ID" value="NML26471.1"/>
    <property type="molecule type" value="Genomic_DNA"/>
</dbReference>
<organism evidence="2 3">
    <name type="scientific">Zoogloea dura</name>
    <dbReference type="NCBI Taxonomy" id="2728840"/>
    <lineage>
        <taxon>Bacteria</taxon>
        <taxon>Pseudomonadati</taxon>
        <taxon>Pseudomonadota</taxon>
        <taxon>Betaproteobacteria</taxon>
        <taxon>Rhodocyclales</taxon>
        <taxon>Zoogloeaceae</taxon>
        <taxon>Zoogloea</taxon>
    </lineage>
</organism>
<dbReference type="RefSeq" id="WP_169146005.1">
    <property type="nucleotide sequence ID" value="NZ_JABBGA010000008.1"/>
</dbReference>
<feature type="transmembrane region" description="Helical" evidence="1">
    <location>
        <begin position="12"/>
        <end position="33"/>
    </location>
</feature>
<name>A0A848GAA2_9RHOO</name>
<accession>A0A848GAA2</accession>
<evidence type="ECO:0000313" key="3">
    <source>
        <dbReference type="Proteomes" id="UP000580043"/>
    </source>
</evidence>
<reference evidence="2 3" key="1">
    <citation type="submission" date="2020-04" db="EMBL/GenBank/DDBJ databases">
        <title>Zoogloea sp. G-4-1-14 isolated from soil.</title>
        <authorList>
            <person name="Dahal R.H."/>
        </authorList>
    </citation>
    <scope>NUCLEOTIDE SEQUENCE [LARGE SCALE GENOMIC DNA]</scope>
    <source>
        <strain evidence="2 3">G-4-1-14</strain>
    </source>
</reference>
<keyword evidence="3" id="KW-1185">Reference proteome</keyword>
<evidence type="ECO:0000256" key="1">
    <source>
        <dbReference type="SAM" id="Phobius"/>
    </source>
</evidence>
<keyword evidence="1" id="KW-0472">Membrane</keyword>
<protein>
    <submittedName>
        <fullName evidence="2">Uncharacterized protein</fullName>
    </submittedName>
</protein>
<evidence type="ECO:0000313" key="2">
    <source>
        <dbReference type="EMBL" id="NML26471.1"/>
    </source>
</evidence>
<gene>
    <name evidence="2" type="ORF">HHL15_12010</name>
</gene>
<keyword evidence="1" id="KW-0812">Transmembrane</keyword>